<accession>A0A4C1UQP4</accession>
<dbReference type="AlphaFoldDB" id="A0A4C1UQP4"/>
<dbReference type="OrthoDB" id="6597836at2759"/>
<name>A0A4C1UQP4_EUMVA</name>
<organism evidence="2 3">
    <name type="scientific">Eumeta variegata</name>
    <name type="common">Bagworm moth</name>
    <name type="synonym">Eumeta japonica</name>
    <dbReference type="NCBI Taxonomy" id="151549"/>
    <lineage>
        <taxon>Eukaryota</taxon>
        <taxon>Metazoa</taxon>
        <taxon>Ecdysozoa</taxon>
        <taxon>Arthropoda</taxon>
        <taxon>Hexapoda</taxon>
        <taxon>Insecta</taxon>
        <taxon>Pterygota</taxon>
        <taxon>Neoptera</taxon>
        <taxon>Endopterygota</taxon>
        <taxon>Lepidoptera</taxon>
        <taxon>Glossata</taxon>
        <taxon>Ditrysia</taxon>
        <taxon>Tineoidea</taxon>
        <taxon>Psychidae</taxon>
        <taxon>Oiketicinae</taxon>
        <taxon>Eumeta</taxon>
    </lineage>
</organism>
<keyword evidence="3" id="KW-1185">Reference proteome</keyword>
<sequence>MAGKPFEFANELQLLGLTFKTHVAAKYRRMTDIYKQLACAAKVTWGVNPEIIKTIYVAVIELIVLYPAKPLEDANLEIVQKIVGSHVYNDDSKIEGKAGAALTWLEKGEEVINLTACSLLSSLGGPSVKWVIIPRTISVDVLLVSFATGERVDQLGYINESEVHEVVVYENRGTSNTKKRLFRTSLAGGAGGEQAENSQSKLLVKWTHPCISGSTSKSHKKLSRDKSLAGSSNTENTQRHVRGDVTINCQDKGEQLLTATLEDAKAVIYNNNSRTTLKRKMSTIHMAISDDGATNDLLILYEEQTHRCGKTTQVVKRFETRKDVVITTILKAARDLREKLAR</sequence>
<comment type="caution">
    <text evidence="2">The sequence shown here is derived from an EMBL/GenBank/DDBJ whole genome shotgun (WGS) entry which is preliminary data.</text>
</comment>
<evidence type="ECO:0000313" key="2">
    <source>
        <dbReference type="EMBL" id="GBP28164.1"/>
    </source>
</evidence>
<proteinExistence type="predicted"/>
<evidence type="ECO:0000313" key="3">
    <source>
        <dbReference type="Proteomes" id="UP000299102"/>
    </source>
</evidence>
<gene>
    <name evidence="2" type="ORF">EVAR_76259_1</name>
</gene>
<dbReference type="Proteomes" id="UP000299102">
    <property type="component" value="Unassembled WGS sequence"/>
</dbReference>
<dbReference type="EMBL" id="BGZK01000203">
    <property type="protein sequence ID" value="GBP28164.1"/>
    <property type="molecule type" value="Genomic_DNA"/>
</dbReference>
<evidence type="ECO:0000256" key="1">
    <source>
        <dbReference type="SAM" id="MobiDB-lite"/>
    </source>
</evidence>
<protein>
    <submittedName>
        <fullName evidence="2">Uncharacterized protein</fullName>
    </submittedName>
</protein>
<reference evidence="2 3" key="1">
    <citation type="journal article" date="2019" name="Commun. Biol.">
        <title>The bagworm genome reveals a unique fibroin gene that provides high tensile strength.</title>
        <authorList>
            <person name="Kono N."/>
            <person name="Nakamura H."/>
            <person name="Ohtoshi R."/>
            <person name="Tomita M."/>
            <person name="Numata K."/>
            <person name="Arakawa K."/>
        </authorList>
    </citation>
    <scope>NUCLEOTIDE SEQUENCE [LARGE SCALE GENOMIC DNA]</scope>
</reference>
<feature type="region of interest" description="Disordered" evidence="1">
    <location>
        <begin position="213"/>
        <end position="240"/>
    </location>
</feature>